<evidence type="ECO:0000256" key="5">
    <source>
        <dbReference type="ARBA" id="ARBA00022989"/>
    </source>
</evidence>
<evidence type="ECO:0000256" key="8">
    <source>
        <dbReference type="SAM" id="Phobius"/>
    </source>
</evidence>
<evidence type="ECO:0000256" key="3">
    <source>
        <dbReference type="ARBA" id="ARBA00022475"/>
    </source>
</evidence>
<evidence type="ECO:0000259" key="9">
    <source>
        <dbReference type="Pfam" id="PF02687"/>
    </source>
</evidence>
<feature type="transmembrane region" description="Helical" evidence="8">
    <location>
        <begin position="379"/>
        <end position="404"/>
    </location>
</feature>
<keyword evidence="11" id="KW-1185">Reference proteome</keyword>
<dbReference type="InterPro" id="IPR051125">
    <property type="entry name" value="ABC-4/HrtB_transporter"/>
</dbReference>
<dbReference type="PANTHER" id="PTHR43738:SF1">
    <property type="entry name" value="HEMIN TRANSPORT SYSTEM PERMEASE PROTEIN HRTB-RELATED"/>
    <property type="match status" value="1"/>
</dbReference>
<feature type="transmembrane region" description="Helical" evidence="8">
    <location>
        <begin position="335"/>
        <end position="358"/>
    </location>
</feature>
<dbReference type="NCBIfam" id="TIGR01185">
    <property type="entry name" value="devC"/>
    <property type="match status" value="1"/>
</dbReference>
<evidence type="ECO:0000256" key="7">
    <source>
        <dbReference type="SAM" id="MobiDB-lite"/>
    </source>
</evidence>
<keyword evidence="3" id="KW-1003">Cell membrane</keyword>
<dbReference type="GO" id="GO:0005886">
    <property type="term" value="C:plasma membrane"/>
    <property type="evidence" value="ECO:0007669"/>
    <property type="project" value="UniProtKB-SubCell"/>
</dbReference>
<feature type="transmembrane region" description="Helical" evidence="8">
    <location>
        <begin position="424"/>
        <end position="445"/>
    </location>
</feature>
<reference evidence="11" key="1">
    <citation type="journal article" date="2013" name="Proc. Natl. Acad. Sci. U.S.A.">
        <title>Improving the coverage of the cyanobacterial phylum using diversity-driven genome sequencing.</title>
        <authorList>
            <person name="Shih P.M."/>
            <person name="Wu D."/>
            <person name="Latifi A."/>
            <person name="Axen S.D."/>
            <person name="Fewer D.P."/>
            <person name="Talla E."/>
            <person name="Calteau A."/>
            <person name="Cai F."/>
            <person name="Tandeau de Marsac N."/>
            <person name="Rippka R."/>
            <person name="Herdman M."/>
            <person name="Sivonen K."/>
            <person name="Coursin T."/>
            <person name="Laurent T."/>
            <person name="Goodwin L."/>
            <person name="Nolan M."/>
            <person name="Davenport K.W."/>
            <person name="Han C.S."/>
            <person name="Rubin E.M."/>
            <person name="Eisen J.A."/>
            <person name="Woyke T."/>
            <person name="Gugger M."/>
            <person name="Kerfeld C.A."/>
        </authorList>
    </citation>
    <scope>NUCLEOTIDE SEQUENCE [LARGE SCALE GENOMIC DNA]</scope>
    <source>
        <strain evidence="11">ATCC 27899 / PCC 7122</strain>
    </source>
</reference>
<evidence type="ECO:0000256" key="2">
    <source>
        <dbReference type="ARBA" id="ARBA00022448"/>
    </source>
</evidence>
<dbReference type="KEGG" id="acy:Anacy_3490"/>
<evidence type="ECO:0000256" key="4">
    <source>
        <dbReference type="ARBA" id="ARBA00022692"/>
    </source>
</evidence>
<keyword evidence="4 8" id="KW-0812">Transmembrane</keyword>
<evidence type="ECO:0000313" key="11">
    <source>
        <dbReference type="Proteomes" id="UP000010474"/>
    </source>
</evidence>
<gene>
    <name evidence="10" type="ordered locus">Anacy_3490</name>
</gene>
<sequence>MGILPVLDNLRARCPHHKKFLYIFLFESPLLKEYGLNEPQRREGREGRRKKEDKYSPSCSPYSLISNMMRILQQLRRRTPLGWLQLSHDKSRLLVALSGIAFADILMFMQLGFQTALYDSNTRLHRSLHADIILTSPQTRNLQSMSTFSRRRLYQAMDIPGVQSAEAIYLNVITWKNPQTRKETAVLGIGFNPNRPVFDLPEVNQQLAAIKLPDTVLFDRGARGDYQKAIAQIDQGKTVTTEIDGRTITVGGLFKIGASFGTDGSLITSDQNLLRLVPKRPSSSVSLGLVKIKPGYDSQQVAKNLRLYLTDDVRVLTHAEFIEFENNFWRTNSPIGFIFSLGVSMGFVVGVIIVYQILSADVNAHLREYATFKAIGYRNYYLLIVIFEEALILAILGFIPGLAVSLGLYQLTRQATNLPVYMTIIRGMQVLVLTITMCAISGAIATRKLQAADPADMF</sequence>
<dbReference type="AlphaFoldDB" id="K9ZI26"/>
<dbReference type="Pfam" id="PF02687">
    <property type="entry name" value="FtsX"/>
    <property type="match status" value="1"/>
</dbReference>
<proteinExistence type="predicted"/>
<feature type="region of interest" description="Disordered" evidence="7">
    <location>
        <begin position="37"/>
        <end position="58"/>
    </location>
</feature>
<dbReference type="InterPro" id="IPR003838">
    <property type="entry name" value="ABC3_permease_C"/>
</dbReference>
<feature type="compositionally biased region" description="Basic and acidic residues" evidence="7">
    <location>
        <begin position="39"/>
        <end position="55"/>
    </location>
</feature>
<keyword evidence="5 8" id="KW-1133">Transmembrane helix</keyword>
<dbReference type="EMBL" id="CP003659">
    <property type="protein sequence ID" value="AFZ58888.1"/>
    <property type="molecule type" value="Genomic_DNA"/>
</dbReference>
<organism evidence="10 11">
    <name type="scientific">Anabaena cylindrica (strain ATCC 27899 / PCC 7122)</name>
    <dbReference type="NCBI Taxonomy" id="272123"/>
    <lineage>
        <taxon>Bacteria</taxon>
        <taxon>Bacillati</taxon>
        <taxon>Cyanobacteriota</taxon>
        <taxon>Cyanophyceae</taxon>
        <taxon>Nostocales</taxon>
        <taxon>Nostocaceae</taxon>
        <taxon>Anabaena</taxon>
    </lineage>
</organism>
<keyword evidence="6 8" id="KW-0472">Membrane</keyword>
<protein>
    <submittedName>
        <fullName evidence="10">DevC protein</fullName>
    </submittedName>
</protein>
<name>K9ZI26_ANACC</name>
<feature type="domain" description="ABC3 transporter permease C-terminal" evidence="9">
    <location>
        <begin position="345"/>
        <end position="449"/>
    </location>
</feature>
<evidence type="ECO:0000256" key="6">
    <source>
        <dbReference type="ARBA" id="ARBA00023136"/>
    </source>
</evidence>
<dbReference type="PANTHER" id="PTHR43738">
    <property type="entry name" value="ABC TRANSPORTER, MEMBRANE PROTEIN"/>
    <property type="match status" value="1"/>
</dbReference>
<evidence type="ECO:0000256" key="1">
    <source>
        <dbReference type="ARBA" id="ARBA00004651"/>
    </source>
</evidence>
<dbReference type="Proteomes" id="UP000010474">
    <property type="component" value="Chromosome"/>
</dbReference>
<evidence type="ECO:0000313" key="10">
    <source>
        <dbReference type="EMBL" id="AFZ58888.1"/>
    </source>
</evidence>
<dbReference type="PATRIC" id="fig|272123.3.peg.3796"/>
<accession>K9ZI26</accession>
<comment type="subcellular location">
    <subcellularLocation>
        <location evidence="1">Cell membrane</location>
        <topology evidence="1">Multi-pass membrane protein</topology>
    </subcellularLocation>
</comment>
<dbReference type="eggNOG" id="COG0577">
    <property type="taxonomic scope" value="Bacteria"/>
</dbReference>
<dbReference type="InterPro" id="IPR005891">
    <property type="entry name" value="DevC"/>
</dbReference>
<dbReference type="STRING" id="272123.Anacy_3490"/>
<dbReference type="HOGENOM" id="CLU_000604_8_9_3"/>
<keyword evidence="2" id="KW-0813">Transport</keyword>